<dbReference type="InterPro" id="IPR050095">
    <property type="entry name" value="ECF_ABC_transporter_ATP-bd"/>
</dbReference>
<accession>A0ABY9JY79</accession>
<keyword evidence="8" id="KW-0472">Membrane</keyword>
<reference evidence="10 11" key="1">
    <citation type="submission" date="2023-06" db="EMBL/GenBank/DDBJ databases">
        <title>Five Gram-positive bacteria isolated from mangrove sediments in Shenzhen, Guangdong, China.</title>
        <authorList>
            <person name="Yu S."/>
            <person name="Zheng W."/>
            <person name="Huang Y."/>
        </authorList>
    </citation>
    <scope>NUCLEOTIDE SEQUENCE [LARGE SCALE GENOMIC DNA]</scope>
    <source>
        <strain evidence="10 11">SaN35-3</strain>
    </source>
</reference>
<dbReference type="PANTHER" id="PTHR43553:SF24">
    <property type="entry name" value="ENERGY-COUPLING FACTOR TRANSPORTER ATP-BINDING PROTEIN ECFA1"/>
    <property type="match status" value="1"/>
</dbReference>
<dbReference type="EMBL" id="CP129013">
    <property type="protein sequence ID" value="WLR44351.1"/>
    <property type="molecule type" value="Genomic_DNA"/>
</dbReference>
<dbReference type="InterPro" id="IPR027417">
    <property type="entry name" value="P-loop_NTPase"/>
</dbReference>
<dbReference type="PROSITE" id="PS50893">
    <property type="entry name" value="ABC_TRANSPORTER_2"/>
    <property type="match status" value="1"/>
</dbReference>
<sequence>MNKVCFSYHNQEKYVLSNISLSVQKGEWIAIVGHNGSGKSTLARLMNGLLTTDQGTIKICGKTMTEDQIWDVRKHVGLVFQNPDNQFVGTTVQDDIAFGLENRGFDRETMVNRIGWAVNQVKLSDYLNQDPHQLSGGQKQRLAIAGIIALKPDLIIFDEATSMLDPSSRGDVMTTVQNLKNQGLASVISITHDLEEASMADRIIVLNQGEIIMEGSPQYVFQHNDMLKDVGLDIPYSLKISNLLKRNGVDIKDVHLTTDGLVEELWTLKSQT</sequence>
<keyword evidence="3" id="KW-0813">Transport</keyword>
<dbReference type="NCBIfam" id="TIGR04520">
    <property type="entry name" value="ECF_ATPase_1"/>
    <property type="match status" value="1"/>
</dbReference>
<dbReference type="InterPro" id="IPR017871">
    <property type="entry name" value="ABC_transporter-like_CS"/>
</dbReference>
<dbReference type="InterPro" id="IPR015856">
    <property type="entry name" value="ABC_transpr_CbiO/EcfA_su"/>
</dbReference>
<dbReference type="Proteomes" id="UP001197974">
    <property type="component" value="Chromosome"/>
</dbReference>
<keyword evidence="4" id="KW-1003">Cell membrane</keyword>
<evidence type="ECO:0000256" key="5">
    <source>
        <dbReference type="ARBA" id="ARBA00022741"/>
    </source>
</evidence>
<keyword evidence="7" id="KW-1278">Translocase</keyword>
<dbReference type="GO" id="GO:0005524">
    <property type="term" value="F:ATP binding"/>
    <property type="evidence" value="ECO:0007669"/>
    <property type="project" value="UniProtKB-KW"/>
</dbReference>
<evidence type="ECO:0000256" key="4">
    <source>
        <dbReference type="ARBA" id="ARBA00022475"/>
    </source>
</evidence>
<evidence type="ECO:0000256" key="8">
    <source>
        <dbReference type="ARBA" id="ARBA00023136"/>
    </source>
</evidence>
<dbReference type="NCBIfam" id="NF010156">
    <property type="entry name" value="PRK13635.1"/>
    <property type="match status" value="1"/>
</dbReference>
<evidence type="ECO:0000256" key="2">
    <source>
        <dbReference type="ARBA" id="ARBA00005417"/>
    </source>
</evidence>
<evidence type="ECO:0000313" key="10">
    <source>
        <dbReference type="EMBL" id="WLR44351.1"/>
    </source>
</evidence>
<evidence type="ECO:0000256" key="3">
    <source>
        <dbReference type="ARBA" id="ARBA00022448"/>
    </source>
</evidence>
<proteinExistence type="inferred from homology"/>
<dbReference type="Pfam" id="PF00005">
    <property type="entry name" value="ABC_tran"/>
    <property type="match status" value="1"/>
</dbReference>
<dbReference type="PROSITE" id="PS00211">
    <property type="entry name" value="ABC_TRANSPORTER_1"/>
    <property type="match status" value="1"/>
</dbReference>
<keyword evidence="11" id="KW-1185">Reference proteome</keyword>
<dbReference type="PANTHER" id="PTHR43553">
    <property type="entry name" value="HEAVY METAL TRANSPORTER"/>
    <property type="match status" value="1"/>
</dbReference>
<feature type="domain" description="ABC transporter" evidence="9">
    <location>
        <begin position="1"/>
        <end position="233"/>
    </location>
</feature>
<dbReference type="SMART" id="SM00382">
    <property type="entry name" value="AAA"/>
    <property type="match status" value="1"/>
</dbReference>
<gene>
    <name evidence="10" type="ORF">LC087_14615</name>
</gene>
<dbReference type="Gene3D" id="3.40.50.300">
    <property type="entry name" value="P-loop containing nucleotide triphosphate hydrolases"/>
    <property type="match status" value="1"/>
</dbReference>
<evidence type="ECO:0000259" key="9">
    <source>
        <dbReference type="PROSITE" id="PS50893"/>
    </source>
</evidence>
<protein>
    <submittedName>
        <fullName evidence="10">Energy-coupling factor ABC transporter ATP-binding protein</fullName>
    </submittedName>
</protein>
<evidence type="ECO:0000313" key="11">
    <source>
        <dbReference type="Proteomes" id="UP001197974"/>
    </source>
</evidence>
<keyword evidence="5" id="KW-0547">Nucleotide-binding</keyword>
<name>A0ABY9JY79_9BACI</name>
<dbReference type="SUPFAM" id="SSF52540">
    <property type="entry name" value="P-loop containing nucleoside triphosphate hydrolases"/>
    <property type="match status" value="1"/>
</dbReference>
<evidence type="ECO:0000256" key="6">
    <source>
        <dbReference type="ARBA" id="ARBA00022840"/>
    </source>
</evidence>
<dbReference type="InterPro" id="IPR030947">
    <property type="entry name" value="EcfA_1"/>
</dbReference>
<organism evidence="10 11">
    <name type="scientific">Bacillus carboniphilus</name>
    <dbReference type="NCBI Taxonomy" id="86663"/>
    <lineage>
        <taxon>Bacteria</taxon>
        <taxon>Bacillati</taxon>
        <taxon>Bacillota</taxon>
        <taxon>Bacilli</taxon>
        <taxon>Bacillales</taxon>
        <taxon>Bacillaceae</taxon>
        <taxon>Bacillus</taxon>
    </lineage>
</organism>
<keyword evidence="6 10" id="KW-0067">ATP-binding</keyword>
<comment type="subcellular location">
    <subcellularLocation>
        <location evidence="1">Cell membrane</location>
        <topology evidence="1">Peripheral membrane protein</topology>
    </subcellularLocation>
</comment>
<evidence type="ECO:0000256" key="7">
    <source>
        <dbReference type="ARBA" id="ARBA00022967"/>
    </source>
</evidence>
<dbReference type="CDD" id="cd03225">
    <property type="entry name" value="ABC_cobalt_CbiO_domain1"/>
    <property type="match status" value="1"/>
</dbReference>
<dbReference type="InterPro" id="IPR003593">
    <property type="entry name" value="AAA+_ATPase"/>
</dbReference>
<comment type="similarity">
    <text evidence="2">Belongs to the ABC transporter superfamily.</text>
</comment>
<dbReference type="InterPro" id="IPR003439">
    <property type="entry name" value="ABC_transporter-like_ATP-bd"/>
</dbReference>
<evidence type="ECO:0000256" key="1">
    <source>
        <dbReference type="ARBA" id="ARBA00004202"/>
    </source>
</evidence>
<dbReference type="NCBIfam" id="NF010167">
    <property type="entry name" value="PRK13648.1"/>
    <property type="match status" value="1"/>
</dbReference>